<evidence type="ECO:0000256" key="4">
    <source>
        <dbReference type="ARBA" id="ARBA00022475"/>
    </source>
</evidence>
<dbReference type="InterPro" id="IPR018461">
    <property type="entry name" value="Na/H_Antiport_NhaC-like_C"/>
</dbReference>
<name>A0A0S2W856_9FIRM</name>
<keyword evidence="3" id="KW-0050">Antiport</keyword>
<dbReference type="PATRIC" id="fig|1297617.4.peg.3204"/>
<organism evidence="10 11">
    <name type="scientific">Intestinimonas butyriciproducens</name>
    <dbReference type="NCBI Taxonomy" id="1297617"/>
    <lineage>
        <taxon>Bacteria</taxon>
        <taxon>Bacillati</taxon>
        <taxon>Bacillota</taxon>
        <taxon>Clostridia</taxon>
        <taxon>Eubacteriales</taxon>
        <taxon>Intestinimonas</taxon>
    </lineage>
</organism>
<gene>
    <name evidence="10" type="ORF">IB211_03116</name>
</gene>
<evidence type="ECO:0000256" key="3">
    <source>
        <dbReference type="ARBA" id="ARBA00022449"/>
    </source>
</evidence>
<keyword evidence="4" id="KW-1003">Cell membrane</keyword>
<evidence type="ECO:0000256" key="1">
    <source>
        <dbReference type="ARBA" id="ARBA00004651"/>
    </source>
</evidence>
<dbReference type="eggNOG" id="COG1757">
    <property type="taxonomic scope" value="Bacteria"/>
</dbReference>
<dbReference type="PANTHER" id="PTHR33451">
    <property type="entry name" value="MALATE-2H(+)/NA(+)-LACTATE ANTIPORTER"/>
    <property type="match status" value="1"/>
</dbReference>
<dbReference type="RefSeq" id="WP_058118533.1">
    <property type="nucleotide sequence ID" value="NZ_CP011307.1"/>
</dbReference>
<dbReference type="KEGG" id="ibu:IB211_03116"/>
<evidence type="ECO:0000256" key="7">
    <source>
        <dbReference type="ARBA" id="ARBA00023136"/>
    </source>
</evidence>
<dbReference type="InterPro" id="IPR052180">
    <property type="entry name" value="NhaC_Na-H+_Antiporter"/>
</dbReference>
<accession>A0A0S2W856</accession>
<dbReference type="InterPro" id="IPR004770">
    <property type="entry name" value="Na/H_antiport_NhaC"/>
</dbReference>
<dbReference type="GO" id="GO:0005886">
    <property type="term" value="C:plasma membrane"/>
    <property type="evidence" value="ECO:0007669"/>
    <property type="project" value="UniProtKB-SubCell"/>
</dbReference>
<dbReference type="AlphaFoldDB" id="A0A0S2W856"/>
<keyword evidence="11" id="KW-1185">Reference proteome</keyword>
<evidence type="ECO:0000256" key="6">
    <source>
        <dbReference type="ARBA" id="ARBA00022989"/>
    </source>
</evidence>
<reference evidence="11" key="2">
    <citation type="submission" date="2015-04" db="EMBL/GenBank/DDBJ databases">
        <title>A butyrogenic pathway from the amino acid lysine in a human gut commensal.</title>
        <authorList>
            <person name="de Vos W.M."/>
            <person name="Bui N.T.P."/>
            <person name="Plugge C.M."/>
            <person name="Ritari J."/>
        </authorList>
    </citation>
    <scope>NUCLEOTIDE SEQUENCE [LARGE SCALE GENOMIC DNA]</scope>
    <source>
        <strain evidence="11">AF211</strain>
    </source>
</reference>
<evidence type="ECO:0000313" key="11">
    <source>
        <dbReference type="Proteomes" id="UP000064844"/>
    </source>
</evidence>
<dbReference type="EMBL" id="CP011307">
    <property type="protein sequence ID" value="ALP95507.1"/>
    <property type="molecule type" value="Genomic_DNA"/>
</dbReference>
<dbReference type="Pfam" id="PF03553">
    <property type="entry name" value="Na_H_antiporter"/>
    <property type="match status" value="1"/>
</dbReference>
<comment type="similarity">
    <text evidence="8">Belongs to the NhaC Na(+)/H(+) (TC 2.A.35) antiporter family.</text>
</comment>
<dbReference type="PANTHER" id="PTHR33451:SF3">
    <property type="entry name" value="MALATE-2H(+)_NA(+)-LACTATE ANTIPORTER"/>
    <property type="match status" value="1"/>
</dbReference>
<keyword evidence="7" id="KW-0472">Membrane</keyword>
<evidence type="ECO:0000259" key="9">
    <source>
        <dbReference type="Pfam" id="PF03553"/>
    </source>
</evidence>
<reference evidence="10 11" key="1">
    <citation type="journal article" date="2015" name="Nat. Commun.">
        <title>Production of butyrate from lysine and the Amadori product fructoselysine by a human gut commensal.</title>
        <authorList>
            <person name="Bui T.P."/>
            <person name="Ritari J."/>
            <person name="Boeren S."/>
            <person name="de Waard P."/>
            <person name="Plugge C.M."/>
            <person name="de Vos W.M."/>
        </authorList>
    </citation>
    <scope>NUCLEOTIDE SEQUENCE [LARGE SCALE GENOMIC DNA]</scope>
    <source>
        <strain evidence="10 11">AF211</strain>
    </source>
</reference>
<protein>
    <submittedName>
        <fullName evidence="10">Na+/H+ antiporter NhaC</fullName>
    </submittedName>
</protein>
<comment type="subcellular location">
    <subcellularLocation>
        <location evidence="1">Cell membrane</location>
        <topology evidence="1">Multi-pass membrane protein</topology>
    </subcellularLocation>
</comment>
<proteinExistence type="inferred from homology"/>
<evidence type="ECO:0000256" key="8">
    <source>
        <dbReference type="ARBA" id="ARBA00038435"/>
    </source>
</evidence>
<keyword evidence="2" id="KW-0813">Transport</keyword>
<evidence type="ECO:0000256" key="5">
    <source>
        <dbReference type="ARBA" id="ARBA00022692"/>
    </source>
</evidence>
<evidence type="ECO:0000256" key="2">
    <source>
        <dbReference type="ARBA" id="ARBA00022448"/>
    </source>
</evidence>
<dbReference type="GO" id="GO:0015297">
    <property type="term" value="F:antiporter activity"/>
    <property type="evidence" value="ECO:0007669"/>
    <property type="project" value="UniProtKB-KW"/>
</dbReference>
<dbReference type="NCBIfam" id="TIGR00931">
    <property type="entry name" value="antiport_nhaC"/>
    <property type="match status" value="1"/>
</dbReference>
<dbReference type="Proteomes" id="UP000064844">
    <property type="component" value="Chromosome"/>
</dbReference>
<sequence>MSTASPEAKIKVRKQPPLLLALVPFICLIAIMLPSVIILGADPQIPLIICTAVTSVIAICFLGRGWQEIEDSMIETNTMAMQANFIIMIVGCLVATWIAGGIVPGMIYYGLKLFSPSVFLALLPVICAIIAVSTGSAWTTAGTMGAAAMGIAAGLGIPPAIAAGAVVTGASFGDKLSPLSDSTNLAAGVAGTKLFDHVRHMLYSTIPSFLIAVSIFAVIGSRYSADSVDTSQIDVILSTLEASFNITPLIFIAPLSVILMIVFKVPAIPGMLGGTVIGFCFALAQGNPLGDILSQMIYGVQLSSGNEMVDALLNRGGMQSMMFTISLVICALAFGGAVKAAGCLDTIIAAILKRCHSRGSIMTANVFTCIAMNFMAADQYMSIVIPGQMYKKVYEKLNLAPKNLSRVLEDSGTLTSGIVPWSTCGAVYLATLGISAFQYAPYCFLAIINPLISILYAFTGWTLAPLDPSKPIKKSITVEEMNQS</sequence>
<keyword evidence="5" id="KW-0812">Transmembrane</keyword>
<evidence type="ECO:0000313" key="10">
    <source>
        <dbReference type="EMBL" id="ALP95507.1"/>
    </source>
</evidence>
<keyword evidence="6" id="KW-1133">Transmembrane helix</keyword>
<feature type="domain" description="Na+/H+ antiporter NhaC-like C-terminal" evidence="9">
    <location>
        <begin position="169"/>
        <end position="461"/>
    </location>
</feature>